<evidence type="ECO:0000313" key="8">
    <source>
        <dbReference type="Proteomes" id="UP001217089"/>
    </source>
</evidence>
<organism evidence="7 8">
    <name type="scientific">Tegillarca granosa</name>
    <name type="common">Malaysian cockle</name>
    <name type="synonym">Anadara granosa</name>
    <dbReference type="NCBI Taxonomy" id="220873"/>
    <lineage>
        <taxon>Eukaryota</taxon>
        <taxon>Metazoa</taxon>
        <taxon>Spiralia</taxon>
        <taxon>Lophotrochozoa</taxon>
        <taxon>Mollusca</taxon>
        <taxon>Bivalvia</taxon>
        <taxon>Autobranchia</taxon>
        <taxon>Pteriomorphia</taxon>
        <taxon>Arcoida</taxon>
        <taxon>Arcoidea</taxon>
        <taxon>Arcidae</taxon>
        <taxon>Tegillarca</taxon>
    </lineage>
</organism>
<gene>
    <name evidence="7" type="ORF">KUTeg_018667</name>
</gene>
<dbReference type="InterPro" id="IPR006612">
    <property type="entry name" value="THAP_Znf"/>
</dbReference>
<proteinExistence type="predicted"/>
<keyword evidence="3" id="KW-0862">Zinc</keyword>
<dbReference type="EMBL" id="JARBDR010000908">
    <property type="protein sequence ID" value="KAJ8303744.1"/>
    <property type="molecule type" value="Genomic_DNA"/>
</dbReference>
<evidence type="ECO:0000256" key="1">
    <source>
        <dbReference type="ARBA" id="ARBA00022723"/>
    </source>
</evidence>
<comment type="caution">
    <text evidence="7">The sequence shown here is derived from an EMBL/GenBank/DDBJ whole genome shotgun (WGS) entry which is preliminary data.</text>
</comment>
<keyword evidence="2 5" id="KW-0863">Zinc-finger</keyword>
<keyword evidence="8" id="KW-1185">Reference proteome</keyword>
<dbReference type="Proteomes" id="UP001217089">
    <property type="component" value="Unassembled WGS sequence"/>
</dbReference>
<accession>A0ABQ9EEL2</accession>
<reference evidence="7 8" key="1">
    <citation type="submission" date="2022-12" db="EMBL/GenBank/DDBJ databases">
        <title>Chromosome-level genome of Tegillarca granosa.</title>
        <authorList>
            <person name="Kim J."/>
        </authorList>
    </citation>
    <scope>NUCLEOTIDE SEQUENCE [LARGE SCALE GENOMIC DNA]</scope>
    <source>
        <strain evidence="7">Teg-2019</strain>
        <tissue evidence="7">Adductor muscle</tissue>
    </source>
</reference>
<feature type="domain" description="THAP-type" evidence="6">
    <location>
        <begin position="1"/>
        <end position="82"/>
    </location>
</feature>
<evidence type="ECO:0000313" key="7">
    <source>
        <dbReference type="EMBL" id="KAJ8303744.1"/>
    </source>
</evidence>
<name>A0ABQ9EEL2_TEGGR</name>
<evidence type="ECO:0000256" key="2">
    <source>
        <dbReference type="ARBA" id="ARBA00022771"/>
    </source>
</evidence>
<evidence type="ECO:0000259" key="6">
    <source>
        <dbReference type="PROSITE" id="PS50950"/>
    </source>
</evidence>
<evidence type="ECO:0000256" key="4">
    <source>
        <dbReference type="ARBA" id="ARBA00023125"/>
    </source>
</evidence>
<evidence type="ECO:0000256" key="5">
    <source>
        <dbReference type="PROSITE-ProRule" id="PRU00309"/>
    </source>
</evidence>
<keyword evidence="1" id="KW-0479">Metal-binding</keyword>
<dbReference type="Pfam" id="PF05485">
    <property type="entry name" value="THAP"/>
    <property type="match status" value="1"/>
</dbReference>
<keyword evidence="4 5" id="KW-0238">DNA-binding</keyword>
<dbReference type="PROSITE" id="PS50950">
    <property type="entry name" value="ZF_THAP"/>
    <property type="match status" value="1"/>
</dbReference>
<evidence type="ECO:0000256" key="3">
    <source>
        <dbReference type="ARBA" id="ARBA00022833"/>
    </source>
</evidence>
<protein>
    <recommendedName>
        <fullName evidence="6">THAP-type domain-containing protein</fullName>
    </recommendedName>
</protein>
<sequence>MPPGHQRYCCVCKNFSGKIIDGVRISMHRFPADKGKRRIWISRCKNARSNFKFVNSDQTRLCSQHFVGKEGPTKTNPLPSIFPKPDGNDKLYKLSFHDYGGCITSCGGIAHKAEQIEPVMISVSTQIDEISDEKHVAFTQTISSETCSVGIQVNKPDLTFEDIENNDEKLMIIPEFSEKVLYERKRMQSHSAEWICPETFAMQTQTSWSGLFLLASGNDGMTLHLIKQYCECSLIG</sequence>
<dbReference type="SUPFAM" id="SSF57716">
    <property type="entry name" value="Glucocorticoid receptor-like (DNA-binding domain)"/>
    <property type="match status" value="1"/>
</dbReference>
<dbReference type="SMART" id="SM00980">
    <property type="entry name" value="THAP"/>
    <property type="match status" value="1"/>
</dbReference>